<feature type="compositionally biased region" description="Basic residues" evidence="9">
    <location>
        <begin position="178"/>
        <end position="187"/>
    </location>
</feature>
<dbReference type="Gene3D" id="3.30.40.100">
    <property type="match status" value="1"/>
</dbReference>
<dbReference type="InterPro" id="IPR007526">
    <property type="entry name" value="SWIRM"/>
</dbReference>
<dbReference type="GO" id="GO:0008270">
    <property type="term" value="F:zinc ion binding"/>
    <property type="evidence" value="ECO:0007669"/>
    <property type="project" value="UniProtKB-KW"/>
</dbReference>
<organism evidence="12">
    <name type="scientific">Phallusia mammillata</name>
    <dbReference type="NCBI Taxonomy" id="59560"/>
    <lineage>
        <taxon>Eukaryota</taxon>
        <taxon>Metazoa</taxon>
        <taxon>Chordata</taxon>
        <taxon>Tunicata</taxon>
        <taxon>Ascidiacea</taxon>
        <taxon>Phlebobranchia</taxon>
        <taxon>Ascidiidae</taxon>
        <taxon>Phallusia</taxon>
    </lineage>
</organism>
<dbReference type="EMBL" id="LR786154">
    <property type="protein sequence ID" value="CAB3258325.1"/>
    <property type="molecule type" value="mRNA"/>
</dbReference>
<evidence type="ECO:0000256" key="1">
    <source>
        <dbReference type="ARBA" id="ARBA00001974"/>
    </source>
</evidence>
<dbReference type="InterPro" id="IPR036188">
    <property type="entry name" value="FAD/NAD-bd_sf"/>
</dbReference>
<dbReference type="PROSITE" id="PS50934">
    <property type="entry name" value="SWIRM"/>
    <property type="match status" value="1"/>
</dbReference>
<dbReference type="SUPFAM" id="SSF54373">
    <property type="entry name" value="FAD-linked reductases, C-terminal domain"/>
    <property type="match status" value="1"/>
</dbReference>
<dbReference type="GO" id="GO:0008168">
    <property type="term" value="F:methyltransferase activity"/>
    <property type="evidence" value="ECO:0007669"/>
    <property type="project" value="UniProtKB-KW"/>
</dbReference>
<protein>
    <submittedName>
        <fullName evidence="12">Lysine-specific histone demethylase 1B-like</fullName>
    </submittedName>
</protein>
<dbReference type="Gene3D" id="1.10.10.10">
    <property type="entry name" value="Winged helix-like DNA-binding domain superfamily/Winged helix DNA-binding domain"/>
    <property type="match status" value="1"/>
</dbReference>
<dbReference type="Gene3D" id="3.90.660.10">
    <property type="match status" value="1"/>
</dbReference>
<feature type="region of interest" description="Disordered" evidence="9">
    <location>
        <begin position="163"/>
        <end position="203"/>
    </location>
</feature>
<feature type="region of interest" description="Disordered" evidence="9">
    <location>
        <begin position="24"/>
        <end position="54"/>
    </location>
</feature>
<evidence type="ECO:0000256" key="3">
    <source>
        <dbReference type="ARBA" id="ARBA00022630"/>
    </source>
</evidence>
<keyword evidence="4" id="KW-0479">Metal-binding</keyword>
<keyword evidence="7" id="KW-0862">Zinc</keyword>
<evidence type="ECO:0000256" key="6">
    <source>
        <dbReference type="ARBA" id="ARBA00022827"/>
    </source>
</evidence>
<keyword evidence="8" id="KW-0560">Oxidoreductase</keyword>
<proteinExistence type="evidence at transcript level"/>
<dbReference type="InterPro" id="IPR009057">
    <property type="entry name" value="Homeodomain-like_sf"/>
</dbReference>
<evidence type="ECO:0000259" key="10">
    <source>
        <dbReference type="PROSITE" id="PS50934"/>
    </source>
</evidence>
<feature type="compositionally biased region" description="Polar residues" evidence="9">
    <location>
        <begin position="188"/>
        <end position="203"/>
    </location>
</feature>
<comment type="cofactor">
    <cofactor evidence="1">
        <name>FAD</name>
        <dbReference type="ChEBI" id="CHEBI:57692"/>
    </cofactor>
</comment>
<dbReference type="InterPro" id="IPR050281">
    <property type="entry name" value="Flavin_monoamine_oxidase"/>
</dbReference>
<evidence type="ECO:0000259" key="11">
    <source>
        <dbReference type="PROSITE" id="PS51050"/>
    </source>
</evidence>
<comment type="similarity">
    <text evidence="2">Belongs to the flavin monoamine oxidase family.</text>
</comment>
<evidence type="ECO:0000256" key="2">
    <source>
        <dbReference type="ARBA" id="ARBA00005995"/>
    </source>
</evidence>
<evidence type="ECO:0000256" key="5">
    <source>
        <dbReference type="ARBA" id="ARBA00022771"/>
    </source>
</evidence>
<dbReference type="InterPro" id="IPR011124">
    <property type="entry name" value="Znf_CW"/>
</dbReference>
<dbReference type="Pfam" id="PF01593">
    <property type="entry name" value="Amino_oxidase"/>
    <property type="match status" value="1"/>
</dbReference>
<dbReference type="PANTHER" id="PTHR10742">
    <property type="entry name" value="FLAVIN MONOAMINE OXIDASE"/>
    <property type="match status" value="1"/>
</dbReference>
<evidence type="ECO:0000313" key="12">
    <source>
        <dbReference type="EMBL" id="CAB3258325.1"/>
    </source>
</evidence>
<dbReference type="InterPro" id="IPR036388">
    <property type="entry name" value="WH-like_DNA-bd_sf"/>
</dbReference>
<dbReference type="SUPFAM" id="SSF46689">
    <property type="entry name" value="Homeodomain-like"/>
    <property type="match status" value="1"/>
</dbReference>
<accession>A0A6F9DGA9</accession>
<name>A0A6F9DGA9_9ASCI</name>
<feature type="domain" description="CW-type" evidence="11">
    <location>
        <begin position="305"/>
        <end position="377"/>
    </location>
</feature>
<keyword evidence="12" id="KW-0489">Methyltransferase</keyword>
<feature type="compositionally biased region" description="Low complexity" evidence="9">
    <location>
        <begin position="69"/>
        <end position="83"/>
    </location>
</feature>
<dbReference type="GO" id="GO:0140682">
    <property type="term" value="F:FAD-dependent H3K4me/H3K4me3 demethylase activity"/>
    <property type="evidence" value="ECO:0007669"/>
    <property type="project" value="UniProtKB-ARBA"/>
</dbReference>
<evidence type="ECO:0000256" key="7">
    <source>
        <dbReference type="ARBA" id="ARBA00022833"/>
    </source>
</evidence>
<dbReference type="GO" id="GO:0032259">
    <property type="term" value="P:methylation"/>
    <property type="evidence" value="ECO:0007669"/>
    <property type="project" value="UniProtKB-KW"/>
</dbReference>
<evidence type="ECO:0000256" key="8">
    <source>
        <dbReference type="ARBA" id="ARBA00023002"/>
    </source>
</evidence>
<dbReference type="SUPFAM" id="SSF51905">
    <property type="entry name" value="FAD/NAD(P)-binding domain"/>
    <property type="match status" value="1"/>
</dbReference>
<feature type="compositionally biased region" description="Polar residues" evidence="9">
    <location>
        <begin position="91"/>
        <end position="132"/>
    </location>
</feature>
<evidence type="ECO:0000256" key="9">
    <source>
        <dbReference type="SAM" id="MobiDB-lite"/>
    </source>
</evidence>
<dbReference type="Pfam" id="PF04433">
    <property type="entry name" value="SWIRM"/>
    <property type="match status" value="1"/>
</dbReference>
<sequence length="1080" mass="119383">MEPSPVSVRVSGRKAKRKVFNDYVSTDTWTNKPKKRQSMENGETSAKSAKLDGSVALQKEDISIEPEAVATSAVSVTAPSTTEGSAEYDVNNPTPTQVSNTLHSSEEPQNSSNDCHGNTSTVAGNGSGTTPINAMSEEAEKPIKKIGRLKNTRKVSRNTRNVVSSINGDKPHRGFLSGKRRIGKQLKRNNNSEQKVPVHSQRQIMEQSAEETEAMAKKHSCKKSGCGKVGLTCCIKATNQCMEASGKSSRWYHMSLEEHYCNGCFEQFYRIKNSGCDDFHEWKRAWMQNSKADGSFKNLTTYISEKQLPYWVQCISCSHWRSLTNEVELTPEIVKTYTCIMGNLANTLDDESEQDVNDNKRAPHIKYSCSEPNDPSVIAAVDPTVPWMSLLNYSPFLKNSPAAPFLTGYYPDGVGMSAVDTANSRQLTEFNSDENDILLPPTLYDRIKIDRSATGLHSSRDTSPQDNPSSMMMSPGGRKHVGKETKICVEGLNPYFQPFYKPHERGKALCMRPDVMELDEADEFPEFYKDQTVYLAIRNLIIALWTLNPRRIITPAYCCQHLITRSLTRARLCALVVPRILDFTVRKGLVNSGVLGLPPELSNDPAAGRKRGTLPHAYSNQKVIVIGAGPAGLAAARQLHNFGCDVICVEARDRIGGRVHDDWSLDGVCVGRGAQIINGCVNNPLAMVSHQLGLGMHVLQARCDLYDGANERPVGRRRSKNVSSAAISAECDKRMEFHFNALLDIIVEWRQAQDEDACDCSLGEKIAEAHKEWIAQSGLAFSKLEERILNFHVGNLEFACGANLDKVSAFHWDQNEIFAQFSGDHAFVPYGFGTQLESLAYGLDIKYNMPVAEIRHAESEVEVTTTNGESFKADRVLVTVPLAVLRSGSIQFKPALPEGKTKAMQRLGCGCIEKIALQFPNRFWDEKIAGANYFGYVPSGSNLKGFCTVFYDIPYPQCEKSNVLMSVISGDAAEQARSMSDEKIVEVALSILANVFPEQEIPKPVSHFVTRWKDDPYAQMAYSYVCTGGSGDDYDELAKEIDNRVFFAGEGTNRHFPQTVTGAYLSGLREAAKIAAANAG</sequence>
<keyword evidence="6" id="KW-0274">FAD</keyword>
<gene>
    <name evidence="12" type="primary">Kdm1b</name>
</gene>
<dbReference type="PANTHER" id="PTHR10742:SF410">
    <property type="entry name" value="LYSINE-SPECIFIC HISTONE DEMETHYLASE 2"/>
    <property type="match status" value="1"/>
</dbReference>
<feature type="region of interest" description="Disordered" evidence="9">
    <location>
        <begin position="69"/>
        <end position="132"/>
    </location>
</feature>
<evidence type="ECO:0000256" key="4">
    <source>
        <dbReference type="ARBA" id="ARBA00022723"/>
    </source>
</evidence>
<keyword evidence="5" id="KW-0863">Zinc-finger</keyword>
<dbReference type="InterPro" id="IPR002937">
    <property type="entry name" value="Amino_oxidase"/>
</dbReference>
<feature type="domain" description="SWIRM" evidence="10">
    <location>
        <begin position="502"/>
        <end position="601"/>
    </location>
</feature>
<dbReference type="AlphaFoldDB" id="A0A6F9DGA9"/>
<feature type="region of interest" description="Disordered" evidence="9">
    <location>
        <begin position="454"/>
        <end position="477"/>
    </location>
</feature>
<keyword evidence="3" id="KW-0285">Flavoprotein</keyword>
<dbReference type="PROSITE" id="PS51050">
    <property type="entry name" value="ZF_CW"/>
    <property type="match status" value="1"/>
</dbReference>
<dbReference type="Gene3D" id="3.50.50.60">
    <property type="entry name" value="FAD/NAD(P)-binding domain"/>
    <property type="match status" value="1"/>
</dbReference>
<keyword evidence="12" id="KW-0808">Transferase</keyword>
<reference evidence="12" key="1">
    <citation type="submission" date="2020-04" db="EMBL/GenBank/DDBJ databases">
        <authorList>
            <person name="Neveu A P."/>
        </authorList>
    </citation>
    <scope>NUCLEOTIDE SEQUENCE</scope>
    <source>
        <tissue evidence="12">Whole embryo</tissue>
    </source>
</reference>
<feature type="compositionally biased region" description="Polar residues" evidence="9">
    <location>
        <begin position="455"/>
        <end position="472"/>
    </location>
</feature>